<proteinExistence type="predicted"/>
<accession>A0A226EHD1</accession>
<dbReference type="GO" id="GO:0005524">
    <property type="term" value="F:ATP binding"/>
    <property type="evidence" value="ECO:0007669"/>
    <property type="project" value="UniProtKB-KW"/>
</dbReference>
<dbReference type="FunFam" id="3.30.70.1230:FF:000017">
    <property type="entry name" value="Adenylate cyclase type 10"/>
    <property type="match status" value="1"/>
</dbReference>
<dbReference type="EMBL" id="LNIX01000003">
    <property type="protein sequence ID" value="OXA56992.1"/>
    <property type="molecule type" value="Genomic_DNA"/>
</dbReference>
<evidence type="ECO:0000256" key="4">
    <source>
        <dbReference type="SAM" id="MobiDB-lite"/>
    </source>
</evidence>
<protein>
    <submittedName>
        <fullName evidence="6">Adenylate cyclase type 10</fullName>
    </submittedName>
</protein>
<feature type="region of interest" description="Disordered" evidence="4">
    <location>
        <begin position="1298"/>
        <end position="1343"/>
    </location>
</feature>
<evidence type="ECO:0000256" key="3">
    <source>
        <dbReference type="ARBA" id="ARBA00023239"/>
    </source>
</evidence>
<dbReference type="Proteomes" id="UP000198287">
    <property type="component" value="Unassembled WGS sequence"/>
</dbReference>
<feature type="compositionally biased region" description="Polar residues" evidence="4">
    <location>
        <begin position="1315"/>
        <end position="1325"/>
    </location>
</feature>
<keyword evidence="3" id="KW-0456">Lyase</keyword>
<comment type="caution">
    <text evidence="6">The sequence shown here is derived from an EMBL/GenBank/DDBJ whole genome shotgun (WGS) entry which is preliminary data.</text>
</comment>
<feature type="region of interest" description="Disordered" evidence="4">
    <location>
        <begin position="1"/>
        <end position="30"/>
    </location>
</feature>
<keyword evidence="2" id="KW-0067">ATP-binding</keyword>
<dbReference type="GO" id="GO:0035556">
    <property type="term" value="P:intracellular signal transduction"/>
    <property type="evidence" value="ECO:0007669"/>
    <property type="project" value="InterPro"/>
</dbReference>
<dbReference type="SUPFAM" id="SSF55073">
    <property type="entry name" value="Nucleotide cyclase"/>
    <property type="match status" value="2"/>
</dbReference>
<name>A0A226EHD1_FOLCA</name>
<dbReference type="OMA" id="HIIRFCK"/>
<dbReference type="GO" id="GO:0005737">
    <property type="term" value="C:cytoplasm"/>
    <property type="evidence" value="ECO:0007669"/>
    <property type="project" value="TreeGrafter"/>
</dbReference>
<dbReference type="Gene3D" id="3.30.70.1230">
    <property type="entry name" value="Nucleotide cyclase"/>
    <property type="match status" value="2"/>
</dbReference>
<sequence>MSSKPVRTSGGGGAMEDRPPSRTRQGSIQGQKIMVQDIASKGSIKSQSSKTMRKISGLLGNVQPRSMHDVRSMGESSMNNQVRVAELQNYVVNKIEMLKKNQANVKKLTQLAAFIPDFILKEETSRKIPYQRSTDAVVFMVDVSGFTALTEAYSLKGKGGTDQLTKTLMSYIGPLAEAILLCEGDIVKYAGDAFLAFWSTNPADFAEDVQRAVDCALYIQEKYGSYLCKEVDITIRVKIGIGAGTVHLCGIGNDSYQHYIAFGPGVEGASLGEKHCTSGEVVLHESTWSHCNQAFYKSTVRDETYRLVSQIITFINLEKRGRPQRSNAGKSGDRAPSGSELIRPIISESIETKPEEFLRRFIIPPVLRKVDDDIPLEYLNESRMVCICFIHIDTVPLISEGTAFREAMTQIVNKCFVKIYNGVTRMQGALTKVIMFDKGLTYLVVFGLPGYINEHQCAHALKFSHAARRNLLGIQGVEEVSIGVTTGSCYSGVLGHPRRQEYTVMGRKVNKAARLMCYYPSRVTCDQDTAYHSKLASSNFELQEYKELKGIANPGKIFEFVNSETQEDNSVTTFAYPMVGRDFELRFFKEILVKTQRELVDHNKVSALVKGTTMAKETAISKGVWMVVFEGENGIGKTRVLAACMAEAEKQNNVQVFSVGMNLMMKGQTMFGLSSVIMDAIGIGGFRTSSEREDYLRKRVQEPGEITYSFLYIQYCHYYHHIDCYEFNQLTDLTAELCVINDILHTKFPLNPKYANMESAATQTYGQHVLSALLKVFYPDELIVLAVDDAHFLDQPSWDYILGLSKTPHVFCLLTLRRNAAGSAKIPDSVSNQIYHNKNVKVVRLNGLEPVHCKTLACQMMEVSAIPADLEKILMAKSQGVPAWCDQVLHELLRTGVLHISTSAKKTVMVYADKQTLEKIDNTKQRRTQKAWASEDDYYSANVSKANITGPSPRGSFAVLPITQPTEEVDPSKRLLVVKSGTNIGHIQIHGTLHEILLDSYDELNSNEQIILKCASVLGRRFSRLMVTRILPFFELNSKKYEAGFNRLMEARYLRCASGIHSKASGKDQTLIPECFCKELPGDATMNKDADTVQTTRSRSFKAVNIIMKRPKYLSCKFMEFAKETLTEVVYGLMTEDQRKDFHLKAAKYLDSGVARCESCGGPNSSFAYGIVLKSNDMGVLDSEDAIRAAVNARRKSDGRTGVSYSQLKQQRGRRRASLQTQIAGMKRRFQNDGSKIAQIEFEILTLLRKIDVQERRSNQCCVRNISKEDAERELNEELHLLRDSDDHAMVNLKASGDAGQANEIGGGGSEGGSTQVPPHGSQTVAPIIGAGEGEGESTAVDRGSQDNVDLRLCECSAIQAKVCIEMVKHYREAQKFGKCMVNLLEAADSVITIGNGSQGLVHLEDAAGLLKSIQSGSVARPDKEDPDDIKFDDSEIEGHLEYLNGLAYFEIGVYAKSRDFFLHSLTRLGLTLTPDNDSKMMKESSLFKAKSMLWTSRYMSCCFSHGAKSQAEEDTWTKKLRILSYLHSIFKQDRKLDMALLVSIWEVVTAERYGDIMHDLIPAYCNMMATHTAMSNHPDAKQYEKLSLDIIREEFATSNEQLDPAGLLTTAGLFHAIAYSRLCRGEIFQASEAAYLGLRIAQTIHDNSLMVRLLPSLSMTLLMGLRIPELVEALQKLWYIAEEEDDWTAMAVYYALCLDLLLQTAYPLESFSACENFVLSNDWSAEGNLYRDFEVLFTMEASLAVWYARYSRWEQATKWLAAAESHRPKLSTFLSASAELKMLECQLIFVNHYLDCKRYQHFAKARNAAKELMRTVTKSTKVAPVMKARHLHLMAFYYKIRSRNVEADKHLKQAEKIATSMNNELELQWILHNRAVWSDMAIPTIKFFWLEHTENRVLDWHTSGKIPWANIMYSLPLPAWK</sequence>
<organism evidence="6 7">
    <name type="scientific">Folsomia candida</name>
    <name type="common">Springtail</name>
    <dbReference type="NCBI Taxonomy" id="158441"/>
    <lineage>
        <taxon>Eukaryota</taxon>
        <taxon>Metazoa</taxon>
        <taxon>Ecdysozoa</taxon>
        <taxon>Arthropoda</taxon>
        <taxon>Hexapoda</taxon>
        <taxon>Collembola</taxon>
        <taxon>Entomobryomorpha</taxon>
        <taxon>Isotomoidea</taxon>
        <taxon>Isotomidae</taxon>
        <taxon>Proisotominae</taxon>
        <taxon>Folsomia</taxon>
    </lineage>
</organism>
<evidence type="ECO:0000313" key="6">
    <source>
        <dbReference type="EMBL" id="OXA56992.1"/>
    </source>
</evidence>
<evidence type="ECO:0000313" key="7">
    <source>
        <dbReference type="Proteomes" id="UP000198287"/>
    </source>
</evidence>
<gene>
    <name evidence="6" type="ORF">Fcan01_08364</name>
</gene>
<dbReference type="GO" id="GO:0009190">
    <property type="term" value="P:cyclic nucleotide biosynthetic process"/>
    <property type="evidence" value="ECO:0007669"/>
    <property type="project" value="InterPro"/>
</dbReference>
<feature type="domain" description="Guanylate cyclase" evidence="5">
    <location>
        <begin position="386"/>
        <end position="516"/>
    </location>
</feature>
<dbReference type="GO" id="GO:0004016">
    <property type="term" value="F:adenylate cyclase activity"/>
    <property type="evidence" value="ECO:0007669"/>
    <property type="project" value="TreeGrafter"/>
</dbReference>
<dbReference type="CDD" id="cd07302">
    <property type="entry name" value="CHD"/>
    <property type="match status" value="2"/>
</dbReference>
<dbReference type="PROSITE" id="PS50125">
    <property type="entry name" value="GUANYLATE_CYCLASE_2"/>
    <property type="match status" value="2"/>
</dbReference>
<dbReference type="InterPro" id="IPR001054">
    <property type="entry name" value="A/G_cyclase"/>
</dbReference>
<evidence type="ECO:0000259" key="5">
    <source>
        <dbReference type="PROSITE" id="PS50125"/>
    </source>
</evidence>
<dbReference type="OrthoDB" id="194468at2759"/>
<reference evidence="6 7" key="1">
    <citation type="submission" date="2015-12" db="EMBL/GenBank/DDBJ databases">
        <title>The genome of Folsomia candida.</title>
        <authorList>
            <person name="Faddeeva A."/>
            <person name="Derks M.F."/>
            <person name="Anvar Y."/>
            <person name="Smit S."/>
            <person name="Van Straalen N."/>
            <person name="Roelofs D."/>
        </authorList>
    </citation>
    <scope>NUCLEOTIDE SEQUENCE [LARGE SCALE GENOMIC DNA]</scope>
    <source>
        <strain evidence="6 7">VU population</strain>
        <tissue evidence="6">Whole body</tissue>
    </source>
</reference>
<feature type="domain" description="Guanylate cyclase" evidence="5">
    <location>
        <begin position="137"/>
        <end position="273"/>
    </location>
</feature>
<keyword evidence="1" id="KW-0547">Nucleotide-binding</keyword>
<evidence type="ECO:0000256" key="2">
    <source>
        <dbReference type="ARBA" id="ARBA00022840"/>
    </source>
</evidence>
<dbReference type="InterPro" id="IPR029787">
    <property type="entry name" value="Nucleotide_cyclase"/>
</dbReference>
<dbReference type="Pfam" id="PF00211">
    <property type="entry name" value="Guanylate_cyc"/>
    <property type="match status" value="2"/>
</dbReference>
<dbReference type="PANTHER" id="PTHR16305">
    <property type="entry name" value="TESTICULAR SOLUBLE ADENYLYL CYCLASE"/>
    <property type="match status" value="1"/>
</dbReference>
<dbReference type="PANTHER" id="PTHR16305:SF28">
    <property type="entry name" value="GUANYLATE CYCLASE DOMAIN-CONTAINING PROTEIN"/>
    <property type="match status" value="1"/>
</dbReference>
<evidence type="ECO:0000256" key="1">
    <source>
        <dbReference type="ARBA" id="ARBA00022741"/>
    </source>
</evidence>
<keyword evidence="7" id="KW-1185">Reference proteome</keyword>